<dbReference type="PANTHER" id="PTHR43433">
    <property type="entry name" value="HYDROLASE, ALPHA/BETA FOLD FAMILY PROTEIN"/>
    <property type="match status" value="1"/>
</dbReference>
<dbReference type="InterPro" id="IPR050471">
    <property type="entry name" value="AB_hydrolase"/>
</dbReference>
<sequence length="398" mass="42155">MSGRPGGGLSRDLNRQLARRLSRGLGGSPRGARKGGHLLARYAHIGGAAVGVLVAGAAAGVFAERKIAARGRGAGPEPLGSIRGQVRPVVADDGVRLYAEVDQVRSEDGVDQAARPAFVFVHAYALNLDSWHFQRQALRGQYGMVLYDQRSHGRSSRSVKARCTIDQLGKDLAAVIDALVPDGPVVLVGHSMGAMTVMALAEQRPEWFGPRVVGVGLISTSAGGLLASTLGLPGMPGRVVHRVSPAVVATMARAPRLVERGRRAGADLGFAVTRRLSFGSMEVPPEYVDFTDEMLASTPIDVVADFFPGFDDHDKHAALEVLSGIPTVIIGGGRDAITPVEHSRRLAETVPTAEFVELAEAGHMVLLECHGEVSAALRRLAERAEKRGVPLRTRGLPL</sequence>
<gene>
    <name evidence="2" type="ORF">AVDCRST_MAG21-378</name>
</gene>
<dbReference type="PANTHER" id="PTHR43433:SF1">
    <property type="entry name" value="BLL5160 PROTEIN"/>
    <property type="match status" value="1"/>
</dbReference>
<name>A0A6J4MVT1_9ACTN</name>
<dbReference type="InterPro" id="IPR029058">
    <property type="entry name" value="AB_hydrolase_fold"/>
</dbReference>
<protein>
    <recommendedName>
        <fullName evidence="1">AB hydrolase-1 domain-containing protein</fullName>
    </recommendedName>
</protein>
<proteinExistence type="predicted"/>
<dbReference type="AlphaFoldDB" id="A0A6J4MVT1"/>
<evidence type="ECO:0000259" key="1">
    <source>
        <dbReference type="Pfam" id="PF00561"/>
    </source>
</evidence>
<reference evidence="2" key="1">
    <citation type="submission" date="2020-02" db="EMBL/GenBank/DDBJ databases">
        <authorList>
            <person name="Meier V. D."/>
        </authorList>
    </citation>
    <scope>NUCLEOTIDE SEQUENCE</scope>
    <source>
        <strain evidence="2">AVDCRST_MAG21</strain>
    </source>
</reference>
<dbReference type="GO" id="GO:0003824">
    <property type="term" value="F:catalytic activity"/>
    <property type="evidence" value="ECO:0007669"/>
    <property type="project" value="UniProtKB-ARBA"/>
</dbReference>
<evidence type="ECO:0000313" key="2">
    <source>
        <dbReference type="EMBL" id="CAA9367975.1"/>
    </source>
</evidence>
<dbReference type="Pfam" id="PF00561">
    <property type="entry name" value="Abhydrolase_1"/>
    <property type="match status" value="1"/>
</dbReference>
<dbReference type="SUPFAM" id="SSF53474">
    <property type="entry name" value="alpha/beta-Hydrolases"/>
    <property type="match status" value="1"/>
</dbReference>
<dbReference type="InterPro" id="IPR000073">
    <property type="entry name" value="AB_hydrolase_1"/>
</dbReference>
<feature type="domain" description="AB hydrolase-1" evidence="1">
    <location>
        <begin position="116"/>
        <end position="368"/>
    </location>
</feature>
<organism evidence="2">
    <name type="scientific">uncultured Nocardioidaceae bacterium</name>
    <dbReference type="NCBI Taxonomy" id="253824"/>
    <lineage>
        <taxon>Bacteria</taxon>
        <taxon>Bacillati</taxon>
        <taxon>Actinomycetota</taxon>
        <taxon>Actinomycetes</taxon>
        <taxon>Propionibacteriales</taxon>
        <taxon>Nocardioidaceae</taxon>
        <taxon>environmental samples</taxon>
    </lineage>
</organism>
<dbReference type="Gene3D" id="3.40.50.1820">
    <property type="entry name" value="alpha/beta hydrolase"/>
    <property type="match status" value="1"/>
</dbReference>
<dbReference type="EMBL" id="CADCUL010000049">
    <property type="protein sequence ID" value="CAA9367975.1"/>
    <property type="molecule type" value="Genomic_DNA"/>
</dbReference>
<accession>A0A6J4MVT1</accession>